<dbReference type="VEuPathDB" id="FungiDB:LEMA_uP071720.1"/>
<gene>
    <name evidence="1" type="ORF">LEMA_uP071720.1</name>
</gene>
<evidence type="ECO:0000313" key="2">
    <source>
        <dbReference type="Proteomes" id="UP000002668"/>
    </source>
</evidence>
<dbReference type="AlphaFoldDB" id="E4ZK69"/>
<sequence>MIDLDAERLSNTVMITRISLIFRDKPLDLVSALIRVPLGGSASTQKSIIIKDK</sequence>
<organism evidence="2">
    <name type="scientific">Leptosphaeria maculans (strain JN3 / isolate v23.1.3 / race Av1-4-5-6-7-8)</name>
    <name type="common">Blackleg fungus</name>
    <name type="synonym">Phoma lingam</name>
    <dbReference type="NCBI Taxonomy" id="985895"/>
    <lineage>
        <taxon>Eukaryota</taxon>
        <taxon>Fungi</taxon>
        <taxon>Dikarya</taxon>
        <taxon>Ascomycota</taxon>
        <taxon>Pezizomycotina</taxon>
        <taxon>Dothideomycetes</taxon>
        <taxon>Pleosporomycetidae</taxon>
        <taxon>Pleosporales</taxon>
        <taxon>Pleosporineae</taxon>
        <taxon>Leptosphaeriaceae</taxon>
        <taxon>Plenodomus</taxon>
        <taxon>Plenodomus lingam/Leptosphaeria maculans species complex</taxon>
    </lineage>
</organism>
<protein>
    <submittedName>
        <fullName evidence="1">Predicted protein</fullName>
    </submittedName>
</protein>
<dbReference type="Proteomes" id="UP000002668">
    <property type="component" value="Genome"/>
</dbReference>
<name>E4ZK69_LEPMJ</name>
<keyword evidence="2" id="KW-1185">Reference proteome</keyword>
<dbReference type="HOGENOM" id="CLU_3069121_0_0_1"/>
<dbReference type="EMBL" id="FP929072">
    <property type="protein sequence ID" value="CBX91664.1"/>
    <property type="molecule type" value="Genomic_DNA"/>
</dbReference>
<dbReference type="InParanoid" id="E4ZK69"/>
<evidence type="ECO:0000313" key="1">
    <source>
        <dbReference type="EMBL" id="CBX91664.1"/>
    </source>
</evidence>
<proteinExistence type="predicted"/>
<accession>E4ZK69</accession>
<reference evidence="2" key="1">
    <citation type="journal article" date="2011" name="Nat. Commun.">
        <title>Effector diversification within compartments of the Leptosphaeria maculans genome affected by Repeat-Induced Point mutations.</title>
        <authorList>
            <person name="Rouxel T."/>
            <person name="Grandaubert J."/>
            <person name="Hane J.K."/>
            <person name="Hoede C."/>
            <person name="van de Wouw A.P."/>
            <person name="Couloux A."/>
            <person name="Dominguez V."/>
            <person name="Anthouard V."/>
            <person name="Bally P."/>
            <person name="Bourras S."/>
            <person name="Cozijnsen A.J."/>
            <person name="Ciuffetti L.M."/>
            <person name="Degrave A."/>
            <person name="Dilmaghani A."/>
            <person name="Duret L."/>
            <person name="Fudal I."/>
            <person name="Goodwin S.B."/>
            <person name="Gout L."/>
            <person name="Glaser N."/>
            <person name="Linglin J."/>
            <person name="Kema G.H.J."/>
            <person name="Lapalu N."/>
            <person name="Lawrence C.B."/>
            <person name="May K."/>
            <person name="Meyer M."/>
            <person name="Ollivier B."/>
            <person name="Poulain J."/>
            <person name="Schoch C.L."/>
            <person name="Simon A."/>
            <person name="Spatafora J.W."/>
            <person name="Stachowiak A."/>
            <person name="Turgeon B.G."/>
            <person name="Tyler B.M."/>
            <person name="Vincent D."/>
            <person name="Weissenbach J."/>
            <person name="Amselem J."/>
            <person name="Quesneville H."/>
            <person name="Oliver R.P."/>
            <person name="Wincker P."/>
            <person name="Balesdent M.-H."/>
            <person name="Howlett B.J."/>
        </authorList>
    </citation>
    <scope>NUCLEOTIDE SEQUENCE [LARGE SCALE GENOMIC DNA]</scope>
    <source>
        <strain evidence="2">JN3 / isolate v23.1.3 / race Av1-4-5-6-7-8</strain>
    </source>
</reference>